<feature type="domain" description="Sulfatase N-terminal" evidence="3">
    <location>
        <begin position="160"/>
        <end position="191"/>
    </location>
</feature>
<dbReference type="Proteomes" id="UP000826146">
    <property type="component" value="Chromosome"/>
</dbReference>
<dbReference type="EMBL" id="AP024819">
    <property type="protein sequence ID" value="BCZ19631.1"/>
    <property type="molecule type" value="Genomic_DNA"/>
</dbReference>
<evidence type="ECO:0000313" key="5">
    <source>
        <dbReference type="Proteomes" id="UP000826146"/>
    </source>
</evidence>
<reference evidence="4 5" key="1">
    <citation type="submission" date="2021-07" db="EMBL/GenBank/DDBJ databases">
        <title>Novel Helicobacter sp. Isolated from a cat.</title>
        <authorList>
            <person name="Rimbara E."/>
            <person name="Suzuki M."/>
        </authorList>
    </citation>
    <scope>NUCLEOTIDE SEQUENCE [LARGE SCALE GENOMIC DNA]</scope>
    <source>
        <strain evidence="5">NHP19-012</strain>
    </source>
</reference>
<dbReference type="Gene3D" id="3.40.720.10">
    <property type="entry name" value="Alkaline Phosphatase, subunit A"/>
    <property type="match status" value="1"/>
</dbReference>
<sequence>MLGFSLILAFIDLFASHYCQMAFTPSLVGTILSTNPKESAEFFESVGKPHLDFVGLYWGVCVAFLYFVRLQVALTPPQSLKTFGVLFGLFWAHNIGAFYVKGWHGKLINPNIAMHTIPVVKEIYAFGATLTEYKQIKTIYTSLKQPLVKDYLSVDTDSVPNVVLIVGESVSRDFMGVYGYPVQNTPFLSGLIREREREREREGNFAYPTA</sequence>
<evidence type="ECO:0000256" key="2">
    <source>
        <dbReference type="SAM" id="Phobius"/>
    </source>
</evidence>
<keyword evidence="2" id="KW-0472">Membrane</keyword>
<evidence type="ECO:0000256" key="1">
    <source>
        <dbReference type="ARBA" id="ARBA00038481"/>
    </source>
</evidence>
<dbReference type="SUPFAM" id="SSF53649">
    <property type="entry name" value="Alkaline phosphatase-like"/>
    <property type="match status" value="1"/>
</dbReference>
<dbReference type="InterPro" id="IPR000917">
    <property type="entry name" value="Sulfatase_N"/>
</dbReference>
<feature type="transmembrane region" description="Helical" evidence="2">
    <location>
        <begin position="53"/>
        <end position="70"/>
    </location>
</feature>
<organism evidence="4 5">
    <name type="scientific">Helicobacter gastrofelis</name>
    <dbReference type="NCBI Taxonomy" id="2849642"/>
    <lineage>
        <taxon>Bacteria</taxon>
        <taxon>Pseudomonadati</taxon>
        <taxon>Campylobacterota</taxon>
        <taxon>Epsilonproteobacteria</taxon>
        <taxon>Campylobacterales</taxon>
        <taxon>Helicobacteraceae</taxon>
        <taxon>Helicobacter</taxon>
    </lineage>
</organism>
<keyword evidence="5" id="KW-1185">Reference proteome</keyword>
<proteinExistence type="inferred from homology"/>
<dbReference type="Pfam" id="PF00884">
    <property type="entry name" value="Sulfatase"/>
    <property type="match status" value="1"/>
</dbReference>
<accession>A0ABN6I7R2</accession>
<protein>
    <recommendedName>
        <fullName evidence="3">Sulfatase N-terminal domain-containing protein</fullName>
    </recommendedName>
</protein>
<dbReference type="PANTHER" id="PTHR30443:SF4">
    <property type="entry name" value="PHOSPHOETHANOLAMINE TRANSFERASE OPGE-RELATED"/>
    <property type="match status" value="1"/>
</dbReference>
<dbReference type="InterPro" id="IPR040423">
    <property type="entry name" value="PEA_transferase"/>
</dbReference>
<keyword evidence="2" id="KW-1133">Transmembrane helix</keyword>
<comment type="similarity">
    <text evidence="1">Belongs to the phosphoethanolamine transferase family.</text>
</comment>
<dbReference type="PANTHER" id="PTHR30443">
    <property type="entry name" value="INNER MEMBRANE PROTEIN"/>
    <property type="match status" value="1"/>
</dbReference>
<name>A0ABN6I7R2_9HELI</name>
<evidence type="ECO:0000313" key="4">
    <source>
        <dbReference type="EMBL" id="BCZ19631.1"/>
    </source>
</evidence>
<evidence type="ECO:0000259" key="3">
    <source>
        <dbReference type="Pfam" id="PF00884"/>
    </source>
</evidence>
<dbReference type="InterPro" id="IPR017850">
    <property type="entry name" value="Alkaline_phosphatase_core_sf"/>
</dbReference>
<keyword evidence="2" id="KW-0812">Transmembrane</keyword>
<gene>
    <name evidence="4" type="ORF">NHP190012_12730</name>
</gene>
<dbReference type="RefSeq" id="WP_221271450.1">
    <property type="nucleotide sequence ID" value="NZ_AP024819.1"/>
</dbReference>
<feature type="transmembrane region" description="Helical" evidence="2">
    <location>
        <begin position="82"/>
        <end position="100"/>
    </location>
</feature>